<sequence>MAYIVRGGENRKRCFPVGRFPVTEVVGGSDGKEGRTAAGSFDPDRFAVFSVLPHVVGRLPH</sequence>
<protein>
    <submittedName>
        <fullName evidence="1">Uncharacterized protein</fullName>
    </submittedName>
</protein>
<dbReference type="AlphaFoldDB" id="B6ARS8"/>
<name>B6ARS8_9BACT</name>
<gene>
    <name evidence="1" type="ORF">CGL2_09975004</name>
</gene>
<proteinExistence type="predicted"/>
<reference evidence="1" key="2">
    <citation type="journal article" date="2008" name="PLoS Biol.">
        <title>Population genomic analysis of strain variation in Leptospirillum group II bacteria involved in acid mine drainage formation.</title>
        <authorList>
            <person name="Simmons S.L."/>
            <person name="Dibartolo G."/>
            <person name="Denef V.J."/>
            <person name="Goltsman D.S."/>
            <person name="Thelen M.P."/>
            <person name="Banfield J.F."/>
        </authorList>
    </citation>
    <scope>NUCLEOTIDE SEQUENCE [LARGE SCALE GENOMIC DNA]</scope>
</reference>
<evidence type="ECO:0000313" key="1">
    <source>
        <dbReference type="EMBL" id="EDZ38174.1"/>
    </source>
</evidence>
<reference evidence="1" key="1">
    <citation type="journal article" date="2004" name="Nature">
        <title>Community structure and metabolism through reconstruction of microbial genomes from the environment.</title>
        <authorList>
            <person name="Tyson G.W."/>
            <person name="Chapman J."/>
            <person name="Hugenholtz P."/>
            <person name="Allen E.E."/>
            <person name="Ram R.J."/>
            <person name="Richardson P.M."/>
            <person name="Solovyev V.V."/>
            <person name="Rubin E.M."/>
            <person name="Rokhsar D.S."/>
            <person name="Banfield J.F."/>
        </authorList>
    </citation>
    <scope>NUCLEOTIDE SEQUENCE [LARGE SCALE GENOMIC DNA]</scope>
</reference>
<accession>B6ARS8</accession>
<dbReference type="EMBL" id="DS995262">
    <property type="protein sequence ID" value="EDZ38174.1"/>
    <property type="molecule type" value="Genomic_DNA"/>
</dbReference>
<organism evidence="1">
    <name type="scientific">Leptospirillum sp. Group II '5-way CG'</name>
    <dbReference type="NCBI Taxonomy" id="419541"/>
    <lineage>
        <taxon>Bacteria</taxon>
        <taxon>Pseudomonadati</taxon>
        <taxon>Nitrospirota</taxon>
        <taxon>Nitrospiria</taxon>
        <taxon>Nitrospirales</taxon>
        <taxon>Nitrospiraceae</taxon>
        <taxon>Leptospirillum</taxon>
    </lineage>
</organism>